<dbReference type="Gene3D" id="3.40.640.10">
    <property type="entry name" value="Type I PLP-dependent aspartate aminotransferase-like (Major domain)"/>
    <property type="match status" value="1"/>
</dbReference>
<protein>
    <recommendedName>
        <fullName evidence="5">Aminotransferase class I/classII large domain-containing protein</fullName>
    </recommendedName>
</protein>
<dbReference type="PANTHER" id="PTHR13693">
    <property type="entry name" value="CLASS II AMINOTRANSFERASE/8-AMINO-7-OXONONANOATE SYNTHASE"/>
    <property type="match status" value="1"/>
</dbReference>
<dbReference type="Gene3D" id="3.90.1150.10">
    <property type="entry name" value="Aspartate Aminotransferase, domain 1"/>
    <property type="match status" value="1"/>
</dbReference>
<evidence type="ECO:0000313" key="6">
    <source>
        <dbReference type="EMBL" id="TFY82583.1"/>
    </source>
</evidence>
<keyword evidence="7" id="KW-1185">Reference proteome</keyword>
<dbReference type="SUPFAM" id="SSF53383">
    <property type="entry name" value="PLP-dependent transferases"/>
    <property type="match status" value="1"/>
</dbReference>
<evidence type="ECO:0000256" key="2">
    <source>
        <dbReference type="ARBA" id="ARBA00010008"/>
    </source>
</evidence>
<dbReference type="GO" id="GO:0016740">
    <property type="term" value="F:transferase activity"/>
    <property type="evidence" value="ECO:0007669"/>
    <property type="project" value="UniProtKB-KW"/>
</dbReference>
<evidence type="ECO:0000256" key="3">
    <source>
        <dbReference type="ARBA" id="ARBA00022679"/>
    </source>
</evidence>
<dbReference type="AlphaFoldDB" id="A0A4Z0A8E3"/>
<evidence type="ECO:0000313" key="7">
    <source>
        <dbReference type="Proteomes" id="UP000298061"/>
    </source>
</evidence>
<dbReference type="PANTHER" id="PTHR13693:SF77">
    <property type="entry name" value="8-AMINO-7-OXONONANOATE SYNTHASE"/>
    <property type="match status" value="1"/>
</dbReference>
<feature type="domain" description="Aminotransferase class I/classII large" evidence="5">
    <location>
        <begin position="2"/>
        <end position="214"/>
    </location>
</feature>
<dbReference type="InterPro" id="IPR015424">
    <property type="entry name" value="PyrdxlP-dep_Trfase"/>
</dbReference>
<dbReference type="EMBL" id="SFCI01000095">
    <property type="protein sequence ID" value="TFY82583.1"/>
    <property type="molecule type" value="Genomic_DNA"/>
</dbReference>
<proteinExistence type="inferred from homology"/>
<dbReference type="InterPro" id="IPR015421">
    <property type="entry name" value="PyrdxlP-dep_Trfase_major"/>
</dbReference>
<comment type="caution">
    <text evidence="6">The sequence shown here is derived from an EMBL/GenBank/DDBJ whole genome shotgun (WGS) entry which is preliminary data.</text>
</comment>
<sequence>MAPLAEIVALLEELFPRGNGYLVVDEAHATGIYGPQGRGVVAMMGLEDKVLARLHTFGKALAATGAVMLTNTLLRDYLINYARPLIYTTSLSHSNIIAAGCSFDMLEDGTAGKLATQLLDLTSHFLNALRLELATIPSTIVSLPPHLRTLSDLPPTPIIPLLTPEPRPLSAFLLERGMNARPITWPTVPKGLDRVRVCLHAGLTKEDVNRFIAAVGEWAREAVEEAEREERRRKRRLMGRAVDGLLESKL</sequence>
<dbReference type="GO" id="GO:0030170">
    <property type="term" value="F:pyridoxal phosphate binding"/>
    <property type="evidence" value="ECO:0007669"/>
    <property type="project" value="InterPro"/>
</dbReference>
<comment type="similarity">
    <text evidence="2">Belongs to the class-II pyridoxal-phosphate-dependent aminotransferase family. BioF subfamily.</text>
</comment>
<dbReference type="OrthoDB" id="2382073at2759"/>
<keyword evidence="3" id="KW-0808">Transferase</keyword>
<dbReference type="Proteomes" id="UP000298061">
    <property type="component" value="Unassembled WGS sequence"/>
</dbReference>
<evidence type="ECO:0000259" key="5">
    <source>
        <dbReference type="Pfam" id="PF00155"/>
    </source>
</evidence>
<dbReference type="InterPro" id="IPR050087">
    <property type="entry name" value="AON_synthase_class-II"/>
</dbReference>
<reference evidence="6 7" key="1">
    <citation type="submission" date="2019-02" db="EMBL/GenBank/DDBJ databases">
        <title>Genome sequencing of the rare red list fungi Hericium alpestre (H. flagellum).</title>
        <authorList>
            <person name="Buettner E."/>
            <person name="Kellner H."/>
        </authorList>
    </citation>
    <scope>NUCLEOTIDE SEQUENCE [LARGE SCALE GENOMIC DNA]</scope>
    <source>
        <strain evidence="6 7">DSM 108284</strain>
    </source>
</reference>
<dbReference type="GO" id="GO:0009102">
    <property type="term" value="P:biotin biosynthetic process"/>
    <property type="evidence" value="ECO:0007669"/>
    <property type="project" value="TreeGrafter"/>
</dbReference>
<dbReference type="STRING" id="135208.A0A4Z0A8E3"/>
<gene>
    <name evidence="6" type="ORF">EWM64_g1423</name>
</gene>
<organism evidence="6 7">
    <name type="scientific">Hericium alpestre</name>
    <dbReference type="NCBI Taxonomy" id="135208"/>
    <lineage>
        <taxon>Eukaryota</taxon>
        <taxon>Fungi</taxon>
        <taxon>Dikarya</taxon>
        <taxon>Basidiomycota</taxon>
        <taxon>Agaricomycotina</taxon>
        <taxon>Agaricomycetes</taxon>
        <taxon>Russulales</taxon>
        <taxon>Hericiaceae</taxon>
        <taxon>Hericium</taxon>
    </lineage>
</organism>
<comment type="cofactor">
    <cofactor evidence="1">
        <name>pyridoxal 5'-phosphate</name>
        <dbReference type="ChEBI" id="CHEBI:597326"/>
    </cofactor>
</comment>
<evidence type="ECO:0000256" key="1">
    <source>
        <dbReference type="ARBA" id="ARBA00001933"/>
    </source>
</evidence>
<keyword evidence="4" id="KW-0663">Pyridoxal phosphate</keyword>
<dbReference type="Pfam" id="PF00155">
    <property type="entry name" value="Aminotran_1_2"/>
    <property type="match status" value="1"/>
</dbReference>
<dbReference type="InterPro" id="IPR004839">
    <property type="entry name" value="Aminotransferase_I/II_large"/>
</dbReference>
<accession>A0A4Z0A8E3</accession>
<name>A0A4Z0A8E3_9AGAM</name>
<evidence type="ECO:0000256" key="4">
    <source>
        <dbReference type="ARBA" id="ARBA00022898"/>
    </source>
</evidence>
<dbReference type="InterPro" id="IPR015422">
    <property type="entry name" value="PyrdxlP-dep_Trfase_small"/>
</dbReference>